<dbReference type="GO" id="GO:0071555">
    <property type="term" value="P:cell wall organization"/>
    <property type="evidence" value="ECO:0007669"/>
    <property type="project" value="TreeGrafter"/>
</dbReference>
<keyword evidence="4" id="KW-1185">Reference proteome</keyword>
<dbReference type="PANTHER" id="PTHR30627:SF24">
    <property type="entry name" value="PENICILLIN-BINDING PROTEIN 4B"/>
    <property type="match status" value="1"/>
</dbReference>
<dbReference type="GO" id="GO:0008658">
    <property type="term" value="F:penicillin binding"/>
    <property type="evidence" value="ECO:0007669"/>
    <property type="project" value="InterPro"/>
</dbReference>
<protein>
    <submittedName>
        <fullName evidence="3">Cell elongation-specific peptidoglycan D,D-transpeptidase</fullName>
    </submittedName>
</protein>
<feature type="domain" description="Penicillin binding protein A dimerisation" evidence="2">
    <location>
        <begin position="52"/>
        <end position="134"/>
    </location>
</feature>
<evidence type="ECO:0000313" key="4">
    <source>
        <dbReference type="Proteomes" id="UP000318297"/>
    </source>
</evidence>
<evidence type="ECO:0000259" key="2">
    <source>
        <dbReference type="Pfam" id="PF21922"/>
    </source>
</evidence>
<dbReference type="GO" id="GO:0005886">
    <property type="term" value="C:plasma membrane"/>
    <property type="evidence" value="ECO:0007669"/>
    <property type="project" value="TreeGrafter"/>
</dbReference>
<dbReference type="Proteomes" id="UP000318297">
    <property type="component" value="Unassembled WGS sequence"/>
</dbReference>
<dbReference type="OrthoDB" id="9766847at2"/>
<dbReference type="AlphaFoldDB" id="A0A561E463"/>
<proteinExistence type="predicted"/>
<dbReference type="EMBL" id="VIVQ01000002">
    <property type="protein sequence ID" value="TWE10407.1"/>
    <property type="molecule type" value="Genomic_DNA"/>
</dbReference>
<dbReference type="InterPro" id="IPR050515">
    <property type="entry name" value="Beta-lactam/transpept"/>
</dbReference>
<name>A0A561E463_9MICO</name>
<dbReference type="PANTHER" id="PTHR30627">
    <property type="entry name" value="PEPTIDOGLYCAN D,D-TRANSPEPTIDASE"/>
    <property type="match status" value="1"/>
</dbReference>
<organism evidence="3 4">
    <name type="scientific">Rudaeicoccus suwonensis</name>
    <dbReference type="NCBI Taxonomy" id="657409"/>
    <lineage>
        <taxon>Bacteria</taxon>
        <taxon>Bacillati</taxon>
        <taxon>Actinomycetota</taxon>
        <taxon>Actinomycetes</taxon>
        <taxon>Micrococcales</taxon>
        <taxon>Dermacoccaceae</taxon>
        <taxon>Rudaeicoccus</taxon>
    </lineage>
</organism>
<dbReference type="Pfam" id="PF00905">
    <property type="entry name" value="Transpeptidase"/>
    <property type="match status" value="1"/>
</dbReference>
<gene>
    <name evidence="3" type="ORF">BKA23_2767</name>
</gene>
<sequence>MNVPIRRLGLVAAAMFCALLVSTTIIQFFQARSLDDRPGNRRTLLASYSKERGSILVGGTAVAVSKPTNDDLKWLRTYPQGSLYATATGYYSFTYGSSGVERAYDSFLSGNSDKLFYRHIIDVLTGKPAQGASVQLTLNAKAQEVATKALGNQRGAVVALDPQTGAILALVTSPTYDPNPLASHNLVAAQNAYTQLLNDPAQPLVDRAINGNLYPPGSTFKLIVSAAALSSGKYTPSTLVPGPAELRLPGTDNYLPNDFHNACGPDDKVSFIKALQISCNTAYASVGMALGQDAVRSMAQKFGFGQPLSIPMSVTPSVFPATLNLPQLAQSSIGQFDVRASPMQMAMVSAAIANGGKEMTPYLVSSVRDTNLDVIQSTSPKVFSNPISSQVASELTTMMESVVTGGTGTNAAIPGVQVAGKTGTAQHGSGENADVWFTGFAPATNPKVAVAVIVENGGTVGQDATGGIIAAPIAKQVMEAVLGQ</sequence>
<reference evidence="3 4" key="1">
    <citation type="submission" date="2019-06" db="EMBL/GenBank/DDBJ databases">
        <title>Sequencing the genomes of 1000 actinobacteria strains.</title>
        <authorList>
            <person name="Klenk H.-P."/>
        </authorList>
    </citation>
    <scope>NUCLEOTIDE SEQUENCE [LARGE SCALE GENOMIC DNA]</scope>
    <source>
        <strain evidence="3 4">DSM 19560</strain>
    </source>
</reference>
<comment type="caution">
    <text evidence="3">The sequence shown here is derived from an EMBL/GenBank/DDBJ whole genome shotgun (WGS) entry which is preliminary data.</text>
</comment>
<dbReference type="SUPFAM" id="SSF56601">
    <property type="entry name" value="beta-lactamase/transpeptidase-like"/>
    <property type="match status" value="1"/>
</dbReference>
<dbReference type="Pfam" id="PF21922">
    <property type="entry name" value="PBP_dimer_2"/>
    <property type="match status" value="1"/>
</dbReference>
<dbReference type="InterPro" id="IPR012338">
    <property type="entry name" value="Beta-lactam/transpept-like"/>
</dbReference>
<dbReference type="InterPro" id="IPR001460">
    <property type="entry name" value="PCN-bd_Tpept"/>
</dbReference>
<dbReference type="Gene3D" id="3.40.710.10">
    <property type="entry name" value="DD-peptidase/beta-lactamase superfamily"/>
    <property type="match status" value="1"/>
</dbReference>
<feature type="domain" description="Penicillin-binding protein transpeptidase" evidence="1">
    <location>
        <begin position="155"/>
        <end position="479"/>
    </location>
</feature>
<accession>A0A561E463</accession>
<evidence type="ECO:0000313" key="3">
    <source>
        <dbReference type="EMBL" id="TWE10407.1"/>
    </source>
</evidence>
<dbReference type="RefSeq" id="WP_145229345.1">
    <property type="nucleotide sequence ID" value="NZ_VIVQ01000002.1"/>
</dbReference>
<dbReference type="InterPro" id="IPR054120">
    <property type="entry name" value="PBPA_dimer"/>
</dbReference>
<evidence type="ECO:0000259" key="1">
    <source>
        <dbReference type="Pfam" id="PF00905"/>
    </source>
</evidence>
<dbReference type="Gene3D" id="3.90.1310.10">
    <property type="entry name" value="Penicillin-binding protein 2a (Domain 2)"/>
    <property type="match status" value="1"/>
</dbReference>
<dbReference type="GO" id="GO:0071972">
    <property type="term" value="F:peptidoglycan L,D-transpeptidase activity"/>
    <property type="evidence" value="ECO:0007669"/>
    <property type="project" value="TreeGrafter"/>
</dbReference>